<dbReference type="InParanoid" id="A0A2R5G8C5"/>
<comment type="cofactor">
    <cofactor evidence="1">
        <name>Mn(2+)</name>
        <dbReference type="ChEBI" id="CHEBI:29035"/>
    </cofactor>
</comment>
<dbReference type="PANTHER" id="PTHR24353">
    <property type="entry name" value="CYCLIC NUCLEOTIDE-DEPENDENT PROTEIN KINASE"/>
    <property type="match status" value="1"/>
</dbReference>
<comment type="caution">
    <text evidence="22">The sequence shown here is derived from an EMBL/GenBank/DDBJ whole genome shotgun (WGS) entry which is preliminary data.</text>
</comment>
<dbReference type="Gene3D" id="1.10.510.10">
    <property type="entry name" value="Transferase(Phosphotransferase) domain 1"/>
    <property type="match status" value="1"/>
</dbReference>
<dbReference type="InterPro" id="IPR001932">
    <property type="entry name" value="PPM-type_phosphatase-like_dom"/>
</dbReference>
<accession>A0A2R5G8C5</accession>
<evidence type="ECO:0000256" key="7">
    <source>
        <dbReference type="ARBA" id="ARBA00022723"/>
    </source>
</evidence>
<evidence type="ECO:0000259" key="20">
    <source>
        <dbReference type="PROSITE" id="PS50042"/>
    </source>
</evidence>
<feature type="domain" description="Protein kinase" evidence="19">
    <location>
        <begin position="795"/>
        <end position="1061"/>
    </location>
</feature>
<dbReference type="SMART" id="SM00220">
    <property type="entry name" value="S_TKc"/>
    <property type="match status" value="1"/>
</dbReference>
<evidence type="ECO:0000256" key="15">
    <source>
        <dbReference type="ARBA" id="ARBA00047761"/>
    </source>
</evidence>
<dbReference type="PROSITE" id="PS51746">
    <property type="entry name" value="PPM_2"/>
    <property type="match status" value="1"/>
</dbReference>
<comment type="catalytic activity">
    <reaction evidence="16">
        <text>O-phospho-L-threonyl-[protein] + H2O = L-threonyl-[protein] + phosphate</text>
        <dbReference type="Rhea" id="RHEA:47004"/>
        <dbReference type="Rhea" id="RHEA-COMP:11060"/>
        <dbReference type="Rhea" id="RHEA-COMP:11605"/>
        <dbReference type="ChEBI" id="CHEBI:15377"/>
        <dbReference type="ChEBI" id="CHEBI:30013"/>
        <dbReference type="ChEBI" id="CHEBI:43474"/>
        <dbReference type="ChEBI" id="CHEBI:61977"/>
        <dbReference type="EC" id="3.1.3.16"/>
    </reaction>
</comment>
<evidence type="ECO:0000256" key="9">
    <source>
        <dbReference type="ARBA" id="ARBA00022777"/>
    </source>
</evidence>
<feature type="compositionally biased region" description="Basic and acidic residues" evidence="18">
    <location>
        <begin position="451"/>
        <end position="460"/>
    </location>
</feature>
<feature type="region of interest" description="Disordered" evidence="18">
    <location>
        <begin position="1"/>
        <end position="25"/>
    </location>
</feature>
<evidence type="ECO:0000259" key="21">
    <source>
        <dbReference type="PROSITE" id="PS51746"/>
    </source>
</evidence>
<evidence type="ECO:0000256" key="8">
    <source>
        <dbReference type="ARBA" id="ARBA00022741"/>
    </source>
</evidence>
<dbReference type="PROSITE" id="PS50011">
    <property type="entry name" value="PROTEIN_KINASE_DOM"/>
    <property type="match status" value="1"/>
</dbReference>
<feature type="domain" description="Cyclic nucleotide-binding" evidence="20">
    <location>
        <begin position="519"/>
        <end position="644"/>
    </location>
</feature>
<keyword evidence="12" id="KW-0460">Magnesium</keyword>
<dbReference type="FunFam" id="3.60.40.10:FF:000007">
    <property type="entry name" value="Phosphatase 2C and cyclic nucleotide-binding/kinase domain-containing protein"/>
    <property type="match status" value="1"/>
</dbReference>
<feature type="domain" description="PPM-type phosphatase" evidence="21">
    <location>
        <begin position="62"/>
        <end position="359"/>
    </location>
</feature>
<feature type="domain" description="Cyclic nucleotide-binding" evidence="20">
    <location>
        <begin position="659"/>
        <end position="764"/>
    </location>
</feature>
<evidence type="ECO:0000256" key="10">
    <source>
        <dbReference type="ARBA" id="ARBA00022801"/>
    </source>
</evidence>
<evidence type="ECO:0000256" key="2">
    <source>
        <dbReference type="ARBA" id="ARBA00001946"/>
    </source>
</evidence>
<proteinExistence type="inferred from homology"/>
<dbReference type="PROSITE" id="PS01032">
    <property type="entry name" value="PPM_1"/>
    <property type="match status" value="1"/>
</dbReference>
<feature type="region of interest" description="Disordered" evidence="18">
    <location>
        <begin position="437"/>
        <end position="460"/>
    </location>
</feature>
<dbReference type="InterPro" id="IPR000595">
    <property type="entry name" value="cNMP-bd_dom"/>
</dbReference>
<dbReference type="InterPro" id="IPR018488">
    <property type="entry name" value="cNMP-bd_CS"/>
</dbReference>
<reference evidence="22 23" key="1">
    <citation type="submission" date="2017-12" db="EMBL/GenBank/DDBJ databases">
        <title>Sequencing, de novo assembly and annotation of complete genome of a new Thraustochytrid species, strain FCC1311.</title>
        <authorList>
            <person name="Sedici K."/>
            <person name="Godart F."/>
            <person name="Aiese Cigliano R."/>
            <person name="Sanseverino W."/>
            <person name="Barakat M."/>
            <person name="Ortet P."/>
            <person name="Marechal E."/>
            <person name="Cagnac O."/>
            <person name="Amato A."/>
        </authorList>
    </citation>
    <scope>NUCLEOTIDE SEQUENCE [LARGE SCALE GENOMIC DNA]</scope>
</reference>
<dbReference type="PROSITE" id="PS50042">
    <property type="entry name" value="CNMP_BINDING_3"/>
    <property type="match status" value="2"/>
</dbReference>
<keyword evidence="14" id="KW-0464">Manganese</keyword>
<evidence type="ECO:0000256" key="1">
    <source>
        <dbReference type="ARBA" id="ARBA00001936"/>
    </source>
</evidence>
<dbReference type="OrthoDB" id="10264738at2759"/>
<name>A0A2R5G8C5_9STRA</name>
<keyword evidence="5" id="KW-0723">Serine/threonine-protein kinase</keyword>
<dbReference type="GO" id="GO:0004691">
    <property type="term" value="F:cAMP-dependent protein kinase activity"/>
    <property type="evidence" value="ECO:0007669"/>
    <property type="project" value="TreeGrafter"/>
</dbReference>
<feature type="region of interest" description="Disordered" evidence="18">
    <location>
        <begin position="390"/>
        <end position="410"/>
    </location>
</feature>
<dbReference type="Gene3D" id="3.60.40.10">
    <property type="entry name" value="PPM-type phosphatase domain"/>
    <property type="match status" value="1"/>
</dbReference>
<dbReference type="InterPro" id="IPR014710">
    <property type="entry name" value="RmlC-like_jellyroll"/>
</dbReference>
<comment type="cofactor">
    <cofactor evidence="2">
        <name>Mg(2+)</name>
        <dbReference type="ChEBI" id="CHEBI:18420"/>
    </cofactor>
</comment>
<dbReference type="Gene3D" id="3.30.200.20">
    <property type="entry name" value="Phosphorylase Kinase, domain 1"/>
    <property type="match status" value="1"/>
</dbReference>
<protein>
    <recommendedName>
        <fullName evidence="4">protein-serine/threonine phosphatase</fullName>
        <ecNumber evidence="4">3.1.3.16</ecNumber>
    </recommendedName>
</protein>
<keyword evidence="13 17" id="KW-0904">Protein phosphatase</keyword>
<feature type="compositionally biased region" description="Polar residues" evidence="18">
    <location>
        <begin position="14"/>
        <end position="25"/>
    </location>
</feature>
<dbReference type="CDD" id="cd00038">
    <property type="entry name" value="CAP_ED"/>
    <property type="match status" value="2"/>
</dbReference>
<dbReference type="CDD" id="cd00143">
    <property type="entry name" value="PP2Cc"/>
    <property type="match status" value="1"/>
</dbReference>
<gene>
    <name evidence="22" type="ORF">FCC1311_009512</name>
</gene>
<dbReference type="Gene3D" id="2.60.120.10">
    <property type="entry name" value="Jelly Rolls"/>
    <property type="match status" value="2"/>
</dbReference>
<dbReference type="GO" id="GO:0046872">
    <property type="term" value="F:metal ion binding"/>
    <property type="evidence" value="ECO:0007669"/>
    <property type="project" value="UniProtKB-KW"/>
</dbReference>
<comment type="catalytic activity">
    <reaction evidence="15">
        <text>O-phospho-L-seryl-[protein] + H2O = L-seryl-[protein] + phosphate</text>
        <dbReference type="Rhea" id="RHEA:20629"/>
        <dbReference type="Rhea" id="RHEA-COMP:9863"/>
        <dbReference type="Rhea" id="RHEA-COMP:11604"/>
        <dbReference type="ChEBI" id="CHEBI:15377"/>
        <dbReference type="ChEBI" id="CHEBI:29999"/>
        <dbReference type="ChEBI" id="CHEBI:43474"/>
        <dbReference type="ChEBI" id="CHEBI:83421"/>
        <dbReference type="EC" id="3.1.3.16"/>
    </reaction>
</comment>
<dbReference type="GO" id="GO:0016020">
    <property type="term" value="C:membrane"/>
    <property type="evidence" value="ECO:0007669"/>
    <property type="project" value="UniProtKB-SubCell"/>
</dbReference>
<dbReference type="AlphaFoldDB" id="A0A2R5G8C5"/>
<feature type="region of interest" description="Disordered" evidence="18">
    <location>
        <begin position="235"/>
        <end position="261"/>
    </location>
</feature>
<evidence type="ECO:0000256" key="11">
    <source>
        <dbReference type="ARBA" id="ARBA00022840"/>
    </source>
</evidence>
<dbReference type="SMART" id="SM00332">
    <property type="entry name" value="PP2Cc"/>
    <property type="match status" value="1"/>
</dbReference>
<dbReference type="GO" id="GO:0005524">
    <property type="term" value="F:ATP binding"/>
    <property type="evidence" value="ECO:0007669"/>
    <property type="project" value="UniProtKB-KW"/>
</dbReference>
<dbReference type="PANTHER" id="PTHR24353:SF139">
    <property type="match status" value="1"/>
</dbReference>
<organism evidence="22 23">
    <name type="scientific">Hondaea fermentalgiana</name>
    <dbReference type="NCBI Taxonomy" id="2315210"/>
    <lineage>
        <taxon>Eukaryota</taxon>
        <taxon>Sar</taxon>
        <taxon>Stramenopiles</taxon>
        <taxon>Bigyra</taxon>
        <taxon>Labyrinthulomycetes</taxon>
        <taxon>Thraustochytrida</taxon>
        <taxon>Thraustochytriidae</taxon>
        <taxon>Hondaea</taxon>
    </lineage>
</organism>
<evidence type="ECO:0000256" key="16">
    <source>
        <dbReference type="ARBA" id="ARBA00048336"/>
    </source>
</evidence>
<dbReference type="PROSITE" id="PS00889">
    <property type="entry name" value="CNMP_BINDING_2"/>
    <property type="match status" value="2"/>
</dbReference>
<evidence type="ECO:0000256" key="12">
    <source>
        <dbReference type="ARBA" id="ARBA00022842"/>
    </source>
</evidence>
<dbReference type="InterPro" id="IPR018490">
    <property type="entry name" value="cNMP-bd_dom_sf"/>
</dbReference>
<evidence type="ECO:0000313" key="22">
    <source>
        <dbReference type="EMBL" id="GBG24733.1"/>
    </source>
</evidence>
<comment type="similarity">
    <text evidence="17">Belongs to the PP2C family.</text>
</comment>
<dbReference type="SMART" id="SM00100">
    <property type="entry name" value="cNMP"/>
    <property type="match status" value="2"/>
</dbReference>
<evidence type="ECO:0000256" key="14">
    <source>
        <dbReference type="ARBA" id="ARBA00023211"/>
    </source>
</evidence>
<dbReference type="SUPFAM" id="SSF81606">
    <property type="entry name" value="PP2C-like"/>
    <property type="match status" value="1"/>
</dbReference>
<evidence type="ECO:0000313" key="23">
    <source>
        <dbReference type="Proteomes" id="UP000241890"/>
    </source>
</evidence>
<comment type="subcellular location">
    <subcellularLocation>
        <location evidence="3">Membrane</location>
        <topology evidence="3">Peripheral membrane protein</topology>
    </subcellularLocation>
</comment>
<dbReference type="GO" id="GO:0004722">
    <property type="term" value="F:protein serine/threonine phosphatase activity"/>
    <property type="evidence" value="ECO:0007669"/>
    <property type="project" value="UniProtKB-EC"/>
</dbReference>
<evidence type="ECO:0000256" key="17">
    <source>
        <dbReference type="RuleBase" id="RU003465"/>
    </source>
</evidence>
<dbReference type="SUPFAM" id="SSF56112">
    <property type="entry name" value="Protein kinase-like (PK-like)"/>
    <property type="match status" value="1"/>
</dbReference>
<dbReference type="SUPFAM" id="SSF51206">
    <property type="entry name" value="cAMP-binding domain-like"/>
    <property type="match status" value="2"/>
</dbReference>
<keyword evidence="10 17" id="KW-0378">Hydrolase</keyword>
<evidence type="ECO:0000256" key="6">
    <source>
        <dbReference type="ARBA" id="ARBA00022679"/>
    </source>
</evidence>
<feature type="compositionally biased region" description="Acidic residues" evidence="18">
    <location>
        <begin position="236"/>
        <end position="251"/>
    </location>
</feature>
<dbReference type="GO" id="GO:0005952">
    <property type="term" value="C:cAMP-dependent protein kinase complex"/>
    <property type="evidence" value="ECO:0007669"/>
    <property type="project" value="TreeGrafter"/>
</dbReference>
<sequence>MGCSASVQVPDGPTSLSKGGSPLTSKQAMAQIRKIGKTAPRKKLEEAGTYEIKVDGKLVPLPFAYVSQTGYYPDELDKANQDSLVTREDIGGRNKELAYFGVFDGHGKAGDLCSNYVRAELWENLENEPAFAEGDLFKALVDAHVRTNEEMHEQESMQAFSDMMSGTTAISALFEGDRVFIANVGDSRAIAIVEHDDKLVSVPLSIDQTPFRKDERERVKQQGARVLTMAQIEGFQDPDEDEYGDEDDNDGDPPRLWVQQGNYPGTAFTRSLGDRVAETIGVHAVPEVLERQLTTSDQYILLASDGVFEFITSQSVVDIFSRFEHDLLNAARAIVAEAYRQWLQFETRTDDITCIIIDVRRLGQNQVKLQELLKRKGSYGVEFLAQEIRSQQVQHSPDQAPAPEAESVGVDPSEAHFDPAKLVHLASFRLDRARSSLHVASSTGEATPATKSDKKDAMQERGPEAFMSMELRPVRRKVANNVGVVHFDPAELEGYELPVHDKTEGELEELEEALRSNYMFAHLSEAQRRRAASAMQKVEVSTDDVIIKQFDKGDQFYVATSGRYAVEVAVNKMMEDCAGKMIPIEGEFEAPREIMEYNCEGGFAQSFGELALMYNKPRAATITARSDGTLWALERKAFHSVLMRDSAHRLVKVLRKVQAFKSLTYNEVARLVDLLTELRFKKGEYIVKQGDLGDSFYVIKQGRAKVTIDSGDGEEKEVMRLSEYEYFGERALLNKAPRAANVVATEDVVCLMIRKELFDEVLGRLQNVLANDAREREAAAEQYHNVSSLQDLKVFPGSFPIHEGTIFRAAVRVTIGEDTSRVKFVSLRRILQPTGEEAGDMPALIANELDILGKVAKPTLLARFDNPDKHDITYQVFQQQFVSDLAALVSTRPLDSASQMLKFAVRSIGAGLVQLQQHRGILSRGISPEGILLDINGQLCIADFRYAKVTAGSRTFTACGVPEYMAPEVILGTGHGFAADWWSLGILIIEACTGKSPFADMREPDMYASITSQTFIQDFLATKLGDMHGPCSKLIRGLLSFNADSRSHFVHEDEMDNVPFLARIKLRDSPLSQAAKEIASNLMRAEANSSGSSLLVSPIHNSAEGRF</sequence>
<dbReference type="Pfam" id="PF00069">
    <property type="entry name" value="Pkinase"/>
    <property type="match status" value="1"/>
</dbReference>
<dbReference type="InterPro" id="IPR000222">
    <property type="entry name" value="PP2C_BS"/>
</dbReference>
<dbReference type="EC" id="3.1.3.16" evidence="4"/>
<evidence type="ECO:0000256" key="4">
    <source>
        <dbReference type="ARBA" id="ARBA00013081"/>
    </source>
</evidence>
<dbReference type="InterPro" id="IPR011009">
    <property type="entry name" value="Kinase-like_dom_sf"/>
</dbReference>
<evidence type="ECO:0000256" key="18">
    <source>
        <dbReference type="SAM" id="MobiDB-lite"/>
    </source>
</evidence>
<dbReference type="EMBL" id="BEYU01000008">
    <property type="protein sequence ID" value="GBG24733.1"/>
    <property type="molecule type" value="Genomic_DNA"/>
</dbReference>
<dbReference type="InterPro" id="IPR000719">
    <property type="entry name" value="Prot_kinase_dom"/>
</dbReference>
<dbReference type="PROSITE" id="PS00888">
    <property type="entry name" value="CNMP_BINDING_1"/>
    <property type="match status" value="1"/>
</dbReference>
<dbReference type="Pfam" id="PF00027">
    <property type="entry name" value="cNMP_binding"/>
    <property type="match status" value="2"/>
</dbReference>
<keyword evidence="11" id="KW-0067">ATP-binding</keyword>
<evidence type="ECO:0000256" key="13">
    <source>
        <dbReference type="ARBA" id="ARBA00022912"/>
    </source>
</evidence>
<dbReference type="Proteomes" id="UP000241890">
    <property type="component" value="Unassembled WGS sequence"/>
</dbReference>
<evidence type="ECO:0000259" key="19">
    <source>
        <dbReference type="PROSITE" id="PS50011"/>
    </source>
</evidence>
<dbReference type="Pfam" id="PF00481">
    <property type="entry name" value="PP2C"/>
    <property type="match status" value="1"/>
</dbReference>
<keyword evidence="23" id="KW-1185">Reference proteome</keyword>
<keyword evidence="6" id="KW-0808">Transferase</keyword>
<dbReference type="PRINTS" id="PR00103">
    <property type="entry name" value="CAMPKINASE"/>
</dbReference>
<keyword evidence="7" id="KW-0479">Metal-binding</keyword>
<keyword evidence="8" id="KW-0547">Nucleotide-binding</keyword>
<evidence type="ECO:0000256" key="3">
    <source>
        <dbReference type="ARBA" id="ARBA00004170"/>
    </source>
</evidence>
<keyword evidence="9 22" id="KW-0418">Kinase</keyword>
<evidence type="ECO:0000256" key="5">
    <source>
        <dbReference type="ARBA" id="ARBA00022527"/>
    </source>
</evidence>
<dbReference type="InterPro" id="IPR036457">
    <property type="entry name" value="PPM-type-like_dom_sf"/>
</dbReference>